<evidence type="ECO:0000313" key="2">
    <source>
        <dbReference type="Proteomes" id="UP000326924"/>
    </source>
</evidence>
<dbReference type="EMBL" id="VXIS01000109">
    <property type="protein sequence ID" value="KAA8904421.1"/>
    <property type="molecule type" value="Genomic_DNA"/>
</dbReference>
<dbReference type="AlphaFoldDB" id="A0A5J5EV79"/>
<sequence>MASVVVVVEAACWLAGCACFARYEVGSRARPNWSCDACLLACLLACCSCCLLWRSASVCKLCARTNWTFSDLYGIVQQVHTDCSLFCRRCDNDGDVVTCRRRTHRRRPDFVIFEEGSCLLTLSSLWELRRHFGPTGLPLSLYQHGTRALR</sequence>
<name>A0A5J5EV79_9PEZI</name>
<organism evidence="1 2">
    <name type="scientific">Sphaerosporella brunnea</name>
    <dbReference type="NCBI Taxonomy" id="1250544"/>
    <lineage>
        <taxon>Eukaryota</taxon>
        <taxon>Fungi</taxon>
        <taxon>Dikarya</taxon>
        <taxon>Ascomycota</taxon>
        <taxon>Pezizomycotina</taxon>
        <taxon>Pezizomycetes</taxon>
        <taxon>Pezizales</taxon>
        <taxon>Pyronemataceae</taxon>
        <taxon>Sphaerosporella</taxon>
    </lineage>
</organism>
<proteinExistence type="predicted"/>
<protein>
    <submittedName>
        <fullName evidence="1">Uncharacterized protein</fullName>
    </submittedName>
</protein>
<evidence type="ECO:0000313" key="1">
    <source>
        <dbReference type="EMBL" id="KAA8904421.1"/>
    </source>
</evidence>
<dbReference type="InParanoid" id="A0A5J5EV79"/>
<dbReference type="Proteomes" id="UP000326924">
    <property type="component" value="Unassembled WGS sequence"/>
</dbReference>
<gene>
    <name evidence="1" type="ORF">FN846DRAFT_35538</name>
</gene>
<keyword evidence="2" id="KW-1185">Reference proteome</keyword>
<reference evidence="1 2" key="1">
    <citation type="submission" date="2019-09" db="EMBL/GenBank/DDBJ databases">
        <title>Draft genome of the ectomycorrhizal ascomycete Sphaerosporella brunnea.</title>
        <authorList>
            <consortium name="DOE Joint Genome Institute"/>
            <person name="Benucci G.M."/>
            <person name="Marozzi G."/>
            <person name="Antonielli L."/>
            <person name="Sanchez S."/>
            <person name="Marco P."/>
            <person name="Wang X."/>
            <person name="Falini L.B."/>
            <person name="Barry K."/>
            <person name="Haridas S."/>
            <person name="Lipzen A."/>
            <person name="Labutti K."/>
            <person name="Grigoriev I.V."/>
            <person name="Murat C."/>
            <person name="Martin F."/>
            <person name="Albertini E."/>
            <person name="Donnini D."/>
            <person name="Bonito G."/>
        </authorList>
    </citation>
    <scope>NUCLEOTIDE SEQUENCE [LARGE SCALE GENOMIC DNA]</scope>
    <source>
        <strain evidence="1 2">Sb_GMNB300</strain>
    </source>
</reference>
<accession>A0A5J5EV79</accession>
<comment type="caution">
    <text evidence="1">The sequence shown here is derived from an EMBL/GenBank/DDBJ whole genome shotgun (WGS) entry which is preliminary data.</text>
</comment>